<gene>
    <name evidence="1" type="ORF">DVH24_028782</name>
</gene>
<evidence type="ECO:0000313" key="2">
    <source>
        <dbReference type="Proteomes" id="UP000290289"/>
    </source>
</evidence>
<reference evidence="1 2" key="1">
    <citation type="submission" date="2018-10" db="EMBL/GenBank/DDBJ databases">
        <title>A high-quality apple genome assembly.</title>
        <authorList>
            <person name="Hu J."/>
        </authorList>
    </citation>
    <scope>NUCLEOTIDE SEQUENCE [LARGE SCALE GENOMIC DNA]</scope>
    <source>
        <strain evidence="2">cv. HFTH1</strain>
        <tissue evidence="1">Young leaf</tissue>
    </source>
</reference>
<dbReference type="AlphaFoldDB" id="A0A498IZZ3"/>
<name>A0A498IZZ3_MALDO</name>
<proteinExistence type="predicted"/>
<comment type="caution">
    <text evidence="1">The sequence shown here is derived from an EMBL/GenBank/DDBJ whole genome shotgun (WGS) entry which is preliminary data.</text>
</comment>
<protein>
    <submittedName>
        <fullName evidence="1">Uncharacterized protein</fullName>
    </submittedName>
</protein>
<evidence type="ECO:0000313" key="1">
    <source>
        <dbReference type="EMBL" id="RXH87282.1"/>
    </source>
</evidence>
<sequence length="316" mass="35977">METRVSDLESKIGENFNQQPRQPLLKMEFPRFMASPISIVKSNQVILKLQSFHEEKIQAREKVDELLSQYRPKYKPKSPPCLRPILKKFKKVCDCGKHHGDDSATFRSNPKFQDSFGVFRTTLARENGNVFDLFVKEGKNSVEIPPFLDSGWKKDTAKDLLILGNKVGFQLIVSVGTIKGLQSLKNLDQEALTQISFMGLDHCFTYESSGSHVLQLFEEMSHSCGFCNGDRICDKGGGLSKDKIWKDHSRIFRYETSTILISSCTNESENATAYDKDGTVCLSKFNSMDFLAICELRFVLNAKKKNFLEEAFYCTR</sequence>
<accession>A0A498IZZ3</accession>
<dbReference type="EMBL" id="RDQH01000336">
    <property type="protein sequence ID" value="RXH87282.1"/>
    <property type="molecule type" value="Genomic_DNA"/>
</dbReference>
<keyword evidence="2" id="KW-1185">Reference proteome</keyword>
<organism evidence="1 2">
    <name type="scientific">Malus domestica</name>
    <name type="common">Apple</name>
    <name type="synonym">Pyrus malus</name>
    <dbReference type="NCBI Taxonomy" id="3750"/>
    <lineage>
        <taxon>Eukaryota</taxon>
        <taxon>Viridiplantae</taxon>
        <taxon>Streptophyta</taxon>
        <taxon>Embryophyta</taxon>
        <taxon>Tracheophyta</taxon>
        <taxon>Spermatophyta</taxon>
        <taxon>Magnoliopsida</taxon>
        <taxon>eudicotyledons</taxon>
        <taxon>Gunneridae</taxon>
        <taxon>Pentapetalae</taxon>
        <taxon>rosids</taxon>
        <taxon>fabids</taxon>
        <taxon>Rosales</taxon>
        <taxon>Rosaceae</taxon>
        <taxon>Amygdaloideae</taxon>
        <taxon>Maleae</taxon>
        <taxon>Malus</taxon>
    </lineage>
</organism>
<dbReference type="Proteomes" id="UP000290289">
    <property type="component" value="Chromosome 10"/>
</dbReference>